<feature type="domain" description="NodB homology" evidence="4">
    <location>
        <begin position="82"/>
        <end position="297"/>
    </location>
</feature>
<organism evidence="5 6">
    <name type="scientific">Pedobacter segetis</name>
    <dbReference type="NCBI Taxonomy" id="2793069"/>
    <lineage>
        <taxon>Bacteria</taxon>
        <taxon>Pseudomonadati</taxon>
        <taxon>Bacteroidota</taxon>
        <taxon>Sphingobacteriia</taxon>
        <taxon>Sphingobacteriales</taxon>
        <taxon>Sphingobacteriaceae</taxon>
        <taxon>Pedobacter</taxon>
    </lineage>
</organism>
<evidence type="ECO:0000256" key="3">
    <source>
        <dbReference type="SAM" id="Phobius"/>
    </source>
</evidence>
<dbReference type="EMBL" id="JAEHFY010000002">
    <property type="protein sequence ID" value="MBK0381651.1"/>
    <property type="molecule type" value="Genomic_DNA"/>
</dbReference>
<dbReference type="PANTHER" id="PTHR34216">
    <property type="match status" value="1"/>
</dbReference>
<dbReference type="RefSeq" id="WP_200584399.1">
    <property type="nucleotide sequence ID" value="NZ_JAEHFY010000002.1"/>
</dbReference>
<proteinExistence type="predicted"/>
<dbReference type="InterPro" id="IPR051398">
    <property type="entry name" value="Polysacch_Deacetylase"/>
</dbReference>
<comment type="subcellular location">
    <subcellularLocation>
        <location evidence="1">Secreted</location>
    </subcellularLocation>
</comment>
<sequence>MKNKVRNYLAWLISLAFIVLGFIKRSRKKAQNGEYILSIYFHNPSKKLFEFCVTWLLKNNFSFLTQQDLLAISTNQKEFPKGGVIITVDDGWQSNEENIVAIANKYKLPVTIFITTEPVQNGNYWWPYVDFAEKNNIGDFTVQHLKTVPNKTRELALKKIKESVSLPREAMTIEQVKSISKSEFLTIGGHTLTHPILPNCDDEQSFEELKASKIIIEEWIGHSINSFAYPNGDYGTREIEYLKKLDYKIAYTTKPLPLTKEALSQIYELPRFGVFENVSNLEAICRMVGVWQRFFKS</sequence>
<evidence type="ECO:0000256" key="1">
    <source>
        <dbReference type="ARBA" id="ARBA00004613"/>
    </source>
</evidence>
<accession>A0ABS1BFT1</accession>
<dbReference type="CDD" id="cd10918">
    <property type="entry name" value="CE4_NodB_like_5s_6s"/>
    <property type="match status" value="1"/>
</dbReference>
<dbReference type="Proteomes" id="UP000660024">
    <property type="component" value="Unassembled WGS sequence"/>
</dbReference>
<evidence type="ECO:0000256" key="2">
    <source>
        <dbReference type="ARBA" id="ARBA00022729"/>
    </source>
</evidence>
<dbReference type="InterPro" id="IPR011330">
    <property type="entry name" value="Glyco_hydro/deAcase_b/a-brl"/>
</dbReference>
<keyword evidence="3" id="KW-0812">Transmembrane</keyword>
<dbReference type="PANTHER" id="PTHR34216:SF3">
    <property type="entry name" value="POLY-BETA-1,6-N-ACETYL-D-GLUCOSAMINE N-DEACETYLASE"/>
    <property type="match status" value="1"/>
</dbReference>
<protein>
    <submittedName>
        <fullName evidence="5">Polysaccharide deacetylase family protein</fullName>
    </submittedName>
</protein>
<comment type="caution">
    <text evidence="5">The sequence shown here is derived from an EMBL/GenBank/DDBJ whole genome shotgun (WGS) entry which is preliminary data.</text>
</comment>
<reference evidence="5 6" key="1">
    <citation type="submission" date="2020-12" db="EMBL/GenBank/DDBJ databases">
        <title>Bacterial novel species Pedobacter sp. SD-b isolated from soil.</title>
        <authorList>
            <person name="Jung H.-Y."/>
        </authorList>
    </citation>
    <scope>NUCLEOTIDE SEQUENCE [LARGE SCALE GENOMIC DNA]</scope>
    <source>
        <strain evidence="5 6">SD-b</strain>
    </source>
</reference>
<name>A0ABS1BFT1_9SPHI</name>
<keyword evidence="3" id="KW-1133">Transmembrane helix</keyword>
<keyword evidence="3" id="KW-0472">Membrane</keyword>
<feature type="transmembrane region" description="Helical" evidence="3">
    <location>
        <begin position="6"/>
        <end position="23"/>
    </location>
</feature>
<evidence type="ECO:0000313" key="6">
    <source>
        <dbReference type="Proteomes" id="UP000660024"/>
    </source>
</evidence>
<dbReference type="Gene3D" id="3.20.20.370">
    <property type="entry name" value="Glycoside hydrolase/deacetylase"/>
    <property type="match status" value="1"/>
</dbReference>
<dbReference type="SUPFAM" id="SSF88713">
    <property type="entry name" value="Glycoside hydrolase/deacetylase"/>
    <property type="match status" value="1"/>
</dbReference>
<evidence type="ECO:0000259" key="4">
    <source>
        <dbReference type="PROSITE" id="PS51677"/>
    </source>
</evidence>
<keyword evidence="6" id="KW-1185">Reference proteome</keyword>
<dbReference type="PROSITE" id="PS51677">
    <property type="entry name" value="NODB"/>
    <property type="match status" value="1"/>
</dbReference>
<evidence type="ECO:0000313" key="5">
    <source>
        <dbReference type="EMBL" id="MBK0381651.1"/>
    </source>
</evidence>
<gene>
    <name evidence="5" type="ORF">I5M32_01645</name>
</gene>
<dbReference type="InterPro" id="IPR002509">
    <property type="entry name" value="NODB_dom"/>
</dbReference>
<keyword evidence="2" id="KW-0732">Signal</keyword>
<dbReference type="Pfam" id="PF01522">
    <property type="entry name" value="Polysacc_deac_1"/>
    <property type="match status" value="1"/>
</dbReference>